<dbReference type="EMBL" id="WTPX01000181">
    <property type="protein sequence ID" value="NNJ27672.1"/>
    <property type="molecule type" value="Genomic_DNA"/>
</dbReference>
<name>A0ABX1VHT7_9PLAN</name>
<comment type="caution">
    <text evidence="2">The sequence shown here is derived from an EMBL/GenBank/DDBJ whole genome shotgun (WGS) entry which is preliminary data.</text>
</comment>
<dbReference type="Proteomes" id="UP000609651">
    <property type="component" value="Unassembled WGS sequence"/>
</dbReference>
<accession>A0ABX1VHT7</accession>
<evidence type="ECO:0000256" key="1">
    <source>
        <dbReference type="SAM" id="MobiDB-lite"/>
    </source>
</evidence>
<organism evidence="2 3">
    <name type="scientific">Alienimonas chondri</name>
    <dbReference type="NCBI Taxonomy" id="2681879"/>
    <lineage>
        <taxon>Bacteria</taxon>
        <taxon>Pseudomonadati</taxon>
        <taxon>Planctomycetota</taxon>
        <taxon>Planctomycetia</taxon>
        <taxon>Planctomycetales</taxon>
        <taxon>Planctomycetaceae</taxon>
        <taxon>Alienimonas</taxon>
    </lineage>
</organism>
<reference evidence="2 3" key="1">
    <citation type="journal article" date="2020" name="Syst. Appl. Microbiol.">
        <title>Alienimonas chondri sp. nov., a novel planctomycete isolated from the biofilm of the red alga Chondrus crispus.</title>
        <authorList>
            <person name="Vitorino I."/>
            <person name="Albuquerque L."/>
            <person name="Wiegand S."/>
            <person name="Kallscheuer N."/>
            <person name="da Costa M.S."/>
            <person name="Lobo-da-Cunha A."/>
            <person name="Jogler C."/>
            <person name="Lage O.M."/>
        </authorList>
    </citation>
    <scope>NUCLEOTIDE SEQUENCE [LARGE SCALE GENOMIC DNA]</scope>
    <source>
        <strain evidence="2 3">LzC2</strain>
    </source>
</reference>
<proteinExistence type="predicted"/>
<keyword evidence="3" id="KW-1185">Reference proteome</keyword>
<feature type="region of interest" description="Disordered" evidence="1">
    <location>
        <begin position="23"/>
        <end position="238"/>
    </location>
</feature>
<protein>
    <submittedName>
        <fullName evidence="2">Uncharacterized protein</fullName>
    </submittedName>
</protein>
<feature type="compositionally biased region" description="Polar residues" evidence="1">
    <location>
        <begin position="33"/>
        <end position="43"/>
    </location>
</feature>
<feature type="compositionally biased region" description="Pro residues" evidence="1">
    <location>
        <begin position="51"/>
        <end position="68"/>
    </location>
</feature>
<feature type="compositionally biased region" description="Basic and acidic residues" evidence="1">
    <location>
        <begin position="108"/>
        <end position="120"/>
    </location>
</feature>
<feature type="compositionally biased region" description="Basic and acidic residues" evidence="1">
    <location>
        <begin position="157"/>
        <end position="169"/>
    </location>
</feature>
<evidence type="ECO:0000313" key="3">
    <source>
        <dbReference type="Proteomes" id="UP000609651"/>
    </source>
</evidence>
<gene>
    <name evidence="2" type="ORF">LzC2_37800</name>
</gene>
<feature type="compositionally biased region" description="Basic residues" evidence="1">
    <location>
        <begin position="136"/>
        <end position="156"/>
    </location>
</feature>
<sequence length="238" mass="25392">MACSASGLAFASHSPAITAAVDPARSPMRLANGPTSLWGNVSGTDREAPRPGRPAAPPPPKPWRPRPSPCNHRAKSEVRPGRGGDAVGEWSAGRGECRRAAASCGRAIRRERLENERETGTESDPDAHNVSAKRERGARRGRGFGRRSPGRIRSTRMVREGPCDADMTRKATGRSRSATRHDGLAETVGRTGAPGRLLFNRNDSSSAQAAFGPGAKFPADSSRSLPALAPNRPPLRRR</sequence>
<evidence type="ECO:0000313" key="2">
    <source>
        <dbReference type="EMBL" id="NNJ27672.1"/>
    </source>
</evidence>